<dbReference type="PANTHER" id="PTHR43648">
    <property type="entry name" value="ELECTRON TRANSFER FLAVOPROTEIN BETA SUBUNIT LYSINE METHYLTRANSFERASE"/>
    <property type="match status" value="1"/>
</dbReference>
<organism evidence="7 8">
    <name type="scientific">Proteiniclasticum ruminis</name>
    <dbReference type="NCBI Taxonomy" id="398199"/>
    <lineage>
        <taxon>Bacteria</taxon>
        <taxon>Bacillati</taxon>
        <taxon>Bacillota</taxon>
        <taxon>Clostridia</taxon>
        <taxon>Eubacteriales</taxon>
        <taxon>Clostridiaceae</taxon>
        <taxon>Proteiniclasticum</taxon>
    </lineage>
</organism>
<dbReference type="InterPro" id="IPR004498">
    <property type="entry name" value="Ribosomal_PrmA_MeTrfase"/>
</dbReference>
<comment type="function">
    <text evidence="6">Methylates ribosomal protein L11.</text>
</comment>
<dbReference type="HAMAP" id="MF_00735">
    <property type="entry name" value="Methyltr_PrmA"/>
    <property type="match status" value="1"/>
</dbReference>
<evidence type="ECO:0000256" key="2">
    <source>
        <dbReference type="ARBA" id="ARBA00022490"/>
    </source>
</evidence>
<dbReference type="Gene3D" id="3.40.50.150">
    <property type="entry name" value="Vaccinia Virus protein VP39"/>
    <property type="match status" value="1"/>
</dbReference>
<comment type="subcellular location">
    <subcellularLocation>
        <location evidence="6">Cytoplasm</location>
    </subcellularLocation>
</comment>
<dbReference type="AlphaFoldDB" id="A0A1G8GMW8"/>
<dbReference type="EC" id="2.1.1.-" evidence="6"/>
<evidence type="ECO:0000256" key="1">
    <source>
        <dbReference type="ARBA" id="ARBA00009741"/>
    </source>
</evidence>
<dbReference type="InterPro" id="IPR029063">
    <property type="entry name" value="SAM-dependent_MTases_sf"/>
</dbReference>
<protein>
    <recommendedName>
        <fullName evidence="6">Ribosomal protein L11 methyltransferase</fullName>
        <shortName evidence="6">L11 Mtase</shortName>
        <ecNumber evidence="6">2.1.1.-</ecNumber>
    </recommendedName>
</protein>
<dbReference type="RefSeq" id="WP_031573191.1">
    <property type="nucleotide sequence ID" value="NZ_FNDZ01000001.1"/>
</dbReference>
<evidence type="ECO:0000256" key="5">
    <source>
        <dbReference type="ARBA" id="ARBA00022691"/>
    </source>
</evidence>
<dbReference type="CDD" id="cd02440">
    <property type="entry name" value="AdoMet_MTases"/>
    <property type="match status" value="1"/>
</dbReference>
<keyword evidence="3 6" id="KW-0489">Methyltransferase</keyword>
<dbReference type="Proteomes" id="UP000183255">
    <property type="component" value="Unassembled WGS sequence"/>
</dbReference>
<accession>A0A1G8GMW8</accession>
<comment type="catalytic activity">
    <reaction evidence="6">
        <text>L-lysyl-[protein] + 3 S-adenosyl-L-methionine = N(6),N(6),N(6)-trimethyl-L-lysyl-[protein] + 3 S-adenosyl-L-homocysteine + 3 H(+)</text>
        <dbReference type="Rhea" id="RHEA:54192"/>
        <dbReference type="Rhea" id="RHEA-COMP:9752"/>
        <dbReference type="Rhea" id="RHEA-COMP:13826"/>
        <dbReference type="ChEBI" id="CHEBI:15378"/>
        <dbReference type="ChEBI" id="CHEBI:29969"/>
        <dbReference type="ChEBI" id="CHEBI:57856"/>
        <dbReference type="ChEBI" id="CHEBI:59789"/>
        <dbReference type="ChEBI" id="CHEBI:61961"/>
    </reaction>
</comment>
<feature type="binding site" evidence="6">
    <location>
        <position position="248"/>
    </location>
    <ligand>
        <name>S-adenosyl-L-methionine</name>
        <dbReference type="ChEBI" id="CHEBI:59789"/>
    </ligand>
</feature>
<dbReference type="NCBIfam" id="TIGR00406">
    <property type="entry name" value="prmA"/>
    <property type="match status" value="1"/>
</dbReference>
<evidence type="ECO:0000256" key="4">
    <source>
        <dbReference type="ARBA" id="ARBA00022679"/>
    </source>
</evidence>
<keyword evidence="5 6" id="KW-0949">S-adenosyl-L-methionine</keyword>
<gene>
    <name evidence="6" type="primary">prmA</name>
    <name evidence="7" type="ORF">SAMN05421804_101312</name>
</gene>
<keyword evidence="7" id="KW-0689">Ribosomal protein</keyword>
<dbReference type="GO" id="GO:0005840">
    <property type="term" value="C:ribosome"/>
    <property type="evidence" value="ECO:0007669"/>
    <property type="project" value="UniProtKB-KW"/>
</dbReference>
<keyword evidence="2 6" id="KW-0963">Cytoplasm</keyword>
<dbReference type="EMBL" id="FNDZ01000001">
    <property type="protein sequence ID" value="SDH95650.1"/>
    <property type="molecule type" value="Genomic_DNA"/>
</dbReference>
<evidence type="ECO:0000313" key="7">
    <source>
        <dbReference type="EMBL" id="SDH95650.1"/>
    </source>
</evidence>
<sequence>MSTWNEIKIVLQEEDLEFIQGVLYTMDVKGVSIEDPSDILGREQGPLTWDFADINIFEYGKDKAVVRAYFNIDVDVAEIVREIEEKIQEAKSFGVQFHEYEIFSEEVNEDDWANEWKKYYKPTKIGERFVVKPLWEEYEPKGDEIILHMDPGMAFGTGTHETTRMCLEAVEDYMKKDTTVFDIGTGSGILAIGASKLGASKVVGVDLDIVAVDSAKENVGYNSLENVEILHGNLMDVVDGTADIIVANIIAEIILVLIPDVKKKLHADGVFISSGIIREKEEMVRNGLRENRFMVKEVRYEGEWVCIIAEVAHA</sequence>
<evidence type="ECO:0000256" key="6">
    <source>
        <dbReference type="HAMAP-Rule" id="MF_00735"/>
    </source>
</evidence>
<dbReference type="GO" id="GO:0005737">
    <property type="term" value="C:cytoplasm"/>
    <property type="evidence" value="ECO:0007669"/>
    <property type="project" value="UniProtKB-SubCell"/>
</dbReference>
<dbReference type="SUPFAM" id="SSF53335">
    <property type="entry name" value="S-adenosyl-L-methionine-dependent methyltransferases"/>
    <property type="match status" value="1"/>
</dbReference>
<keyword evidence="4 6" id="KW-0808">Transferase</keyword>
<name>A0A1G8GMW8_9CLOT</name>
<dbReference type="GO" id="GO:0032259">
    <property type="term" value="P:methylation"/>
    <property type="evidence" value="ECO:0007669"/>
    <property type="project" value="UniProtKB-KW"/>
</dbReference>
<evidence type="ECO:0000256" key="3">
    <source>
        <dbReference type="ARBA" id="ARBA00022603"/>
    </source>
</evidence>
<feature type="binding site" evidence="6">
    <location>
        <position position="184"/>
    </location>
    <ligand>
        <name>S-adenosyl-L-methionine</name>
        <dbReference type="ChEBI" id="CHEBI:59789"/>
    </ligand>
</feature>
<dbReference type="InterPro" id="IPR050078">
    <property type="entry name" value="Ribosomal_L11_MeTrfase_PrmA"/>
</dbReference>
<reference evidence="7 8" key="1">
    <citation type="submission" date="2016-10" db="EMBL/GenBank/DDBJ databases">
        <authorList>
            <person name="de Groot N.N."/>
        </authorList>
    </citation>
    <scope>NUCLEOTIDE SEQUENCE [LARGE SCALE GENOMIC DNA]</scope>
    <source>
        <strain evidence="7 8">CGMCC 1.5058</strain>
    </source>
</reference>
<evidence type="ECO:0000313" key="8">
    <source>
        <dbReference type="Proteomes" id="UP000183255"/>
    </source>
</evidence>
<dbReference type="GO" id="GO:0016279">
    <property type="term" value="F:protein-lysine N-methyltransferase activity"/>
    <property type="evidence" value="ECO:0007669"/>
    <property type="project" value="RHEA"/>
</dbReference>
<proteinExistence type="inferred from homology"/>
<feature type="binding site" evidence="6">
    <location>
        <position position="163"/>
    </location>
    <ligand>
        <name>S-adenosyl-L-methionine</name>
        <dbReference type="ChEBI" id="CHEBI:59789"/>
    </ligand>
</feature>
<dbReference type="PANTHER" id="PTHR43648:SF1">
    <property type="entry name" value="ELECTRON TRANSFER FLAVOPROTEIN BETA SUBUNIT LYSINE METHYLTRANSFERASE"/>
    <property type="match status" value="1"/>
</dbReference>
<dbReference type="Pfam" id="PF06325">
    <property type="entry name" value="PrmA"/>
    <property type="match status" value="1"/>
</dbReference>
<feature type="binding site" evidence="6">
    <location>
        <position position="206"/>
    </location>
    <ligand>
        <name>S-adenosyl-L-methionine</name>
        <dbReference type="ChEBI" id="CHEBI:59789"/>
    </ligand>
</feature>
<comment type="similarity">
    <text evidence="1 6">Belongs to the methyltransferase superfamily. PrmA family.</text>
</comment>
<dbReference type="PIRSF" id="PIRSF000401">
    <property type="entry name" value="RPL11_MTase"/>
    <property type="match status" value="1"/>
</dbReference>
<keyword evidence="7" id="KW-0687">Ribonucleoprotein</keyword>